<name>A0A0S4QKZ4_9ACTN</name>
<evidence type="ECO:0000313" key="4">
    <source>
        <dbReference type="EMBL" id="CUU56199.1"/>
    </source>
</evidence>
<reference evidence="5" key="1">
    <citation type="submission" date="2015-11" db="EMBL/GenBank/DDBJ databases">
        <authorList>
            <person name="Varghese N."/>
        </authorList>
    </citation>
    <scope>NUCLEOTIDE SEQUENCE [LARGE SCALE GENOMIC DNA]</scope>
    <source>
        <strain evidence="5">DSM 45899</strain>
    </source>
</reference>
<accession>A0A0S4QKZ4</accession>
<protein>
    <submittedName>
        <fullName evidence="4">Branched-chain amino acid transport system substrate-binding protein</fullName>
    </submittedName>
</protein>
<dbReference type="PANTHER" id="PTHR30483">
    <property type="entry name" value="LEUCINE-SPECIFIC-BINDING PROTEIN"/>
    <property type="match status" value="1"/>
</dbReference>
<feature type="domain" description="Leucine-binding protein" evidence="3">
    <location>
        <begin position="56"/>
        <end position="406"/>
    </location>
</feature>
<dbReference type="EMBL" id="FAOZ01000007">
    <property type="protein sequence ID" value="CUU56199.1"/>
    <property type="molecule type" value="Genomic_DNA"/>
</dbReference>
<dbReference type="AlphaFoldDB" id="A0A0S4QKZ4"/>
<evidence type="ECO:0000259" key="3">
    <source>
        <dbReference type="Pfam" id="PF13458"/>
    </source>
</evidence>
<evidence type="ECO:0000256" key="2">
    <source>
        <dbReference type="ARBA" id="ARBA00022729"/>
    </source>
</evidence>
<gene>
    <name evidence="4" type="ORF">Ga0074812_10783</name>
</gene>
<sequence length="422" mass="43048">MPQDRRATTDSARPWPRAGRARLGLPLLAAAVLAVSCSSSGGSSTGGSAGSETPFVIGNITSATGTYASSIGGAAPLVDAWVQWTNAHGGINGHPVKIIAKDDGGIPSKGIAAAKALMSAKVTAIVGPVSNTVASWHKIVTAAGIPVIGGQTNGAGLYQTEPLLFPTGATDPAGVVSLAASQGSKKFGVMYCTEAPACASQTEVLTKATAKYSAALNGISIAYTGTVASSAPNYTAQCLAAKQAGVDALYVANSASVTVRILKDCASQGFKPTVVGYGPSADDSWLTEPALDGALVEEQNFPWFGTETEVEKTLQAAIAQYAPDLSKSHTFNANISQTWASLEVYKAIVEQGKLTPSSTAENLVDAIHALPKGWKVDGVTPPLTFGAAGSPNPAISCYYTAKVENGAWVEPTPGKYDCLPTG</sequence>
<dbReference type="SUPFAM" id="SSF53822">
    <property type="entry name" value="Periplasmic binding protein-like I"/>
    <property type="match status" value="1"/>
</dbReference>
<evidence type="ECO:0000313" key="5">
    <source>
        <dbReference type="Proteomes" id="UP000198802"/>
    </source>
</evidence>
<evidence type="ECO:0000256" key="1">
    <source>
        <dbReference type="ARBA" id="ARBA00010062"/>
    </source>
</evidence>
<dbReference type="Proteomes" id="UP000198802">
    <property type="component" value="Unassembled WGS sequence"/>
</dbReference>
<dbReference type="InterPro" id="IPR028081">
    <property type="entry name" value="Leu-bd"/>
</dbReference>
<dbReference type="InterPro" id="IPR051010">
    <property type="entry name" value="BCAA_transport"/>
</dbReference>
<dbReference type="PANTHER" id="PTHR30483:SF6">
    <property type="entry name" value="PERIPLASMIC BINDING PROTEIN OF ABC TRANSPORTER FOR NATURAL AMINO ACIDS"/>
    <property type="match status" value="1"/>
</dbReference>
<dbReference type="Gene3D" id="3.40.50.2300">
    <property type="match status" value="2"/>
</dbReference>
<proteinExistence type="inferred from homology"/>
<dbReference type="InterPro" id="IPR028082">
    <property type="entry name" value="Peripla_BP_I"/>
</dbReference>
<comment type="similarity">
    <text evidence="1">Belongs to the leucine-binding protein family.</text>
</comment>
<dbReference type="Pfam" id="PF13458">
    <property type="entry name" value="Peripla_BP_6"/>
    <property type="match status" value="1"/>
</dbReference>
<organism evidence="4 5">
    <name type="scientific">Parafrankia irregularis</name>
    <dbReference type="NCBI Taxonomy" id="795642"/>
    <lineage>
        <taxon>Bacteria</taxon>
        <taxon>Bacillati</taxon>
        <taxon>Actinomycetota</taxon>
        <taxon>Actinomycetes</taxon>
        <taxon>Frankiales</taxon>
        <taxon>Frankiaceae</taxon>
        <taxon>Parafrankia</taxon>
    </lineage>
</organism>
<keyword evidence="2" id="KW-0732">Signal</keyword>
<dbReference type="RefSeq" id="WP_165615606.1">
    <property type="nucleotide sequence ID" value="NZ_FAOZ01000007.1"/>
</dbReference>
<keyword evidence="5" id="KW-1185">Reference proteome</keyword>